<dbReference type="AlphaFoldDB" id="A0A5C3QEZ3"/>
<reference evidence="1 2" key="1">
    <citation type="journal article" date="2019" name="Nat. Ecol. Evol.">
        <title>Megaphylogeny resolves global patterns of mushroom evolution.</title>
        <authorList>
            <person name="Varga T."/>
            <person name="Krizsan K."/>
            <person name="Foldi C."/>
            <person name="Dima B."/>
            <person name="Sanchez-Garcia M."/>
            <person name="Sanchez-Ramirez S."/>
            <person name="Szollosi G.J."/>
            <person name="Szarkandi J.G."/>
            <person name="Papp V."/>
            <person name="Albert L."/>
            <person name="Andreopoulos W."/>
            <person name="Angelini C."/>
            <person name="Antonin V."/>
            <person name="Barry K.W."/>
            <person name="Bougher N.L."/>
            <person name="Buchanan P."/>
            <person name="Buyck B."/>
            <person name="Bense V."/>
            <person name="Catcheside P."/>
            <person name="Chovatia M."/>
            <person name="Cooper J."/>
            <person name="Damon W."/>
            <person name="Desjardin D."/>
            <person name="Finy P."/>
            <person name="Geml J."/>
            <person name="Haridas S."/>
            <person name="Hughes K."/>
            <person name="Justo A."/>
            <person name="Karasinski D."/>
            <person name="Kautmanova I."/>
            <person name="Kiss B."/>
            <person name="Kocsube S."/>
            <person name="Kotiranta H."/>
            <person name="LaButti K.M."/>
            <person name="Lechner B.E."/>
            <person name="Liimatainen K."/>
            <person name="Lipzen A."/>
            <person name="Lukacs Z."/>
            <person name="Mihaltcheva S."/>
            <person name="Morgado L.N."/>
            <person name="Niskanen T."/>
            <person name="Noordeloos M.E."/>
            <person name="Ohm R.A."/>
            <person name="Ortiz-Santana B."/>
            <person name="Ovrebo C."/>
            <person name="Racz N."/>
            <person name="Riley R."/>
            <person name="Savchenko A."/>
            <person name="Shiryaev A."/>
            <person name="Soop K."/>
            <person name="Spirin V."/>
            <person name="Szebenyi C."/>
            <person name="Tomsovsky M."/>
            <person name="Tulloss R.E."/>
            <person name="Uehling J."/>
            <person name="Grigoriev I.V."/>
            <person name="Vagvolgyi C."/>
            <person name="Papp T."/>
            <person name="Martin F.M."/>
            <person name="Miettinen O."/>
            <person name="Hibbett D.S."/>
            <person name="Nagy L.G."/>
        </authorList>
    </citation>
    <scope>NUCLEOTIDE SEQUENCE [LARGE SCALE GENOMIC DNA]</scope>
    <source>
        <strain evidence="1 2">CBS 309.79</strain>
    </source>
</reference>
<dbReference type="EMBL" id="ML178853">
    <property type="protein sequence ID" value="TFK96923.1"/>
    <property type="molecule type" value="Genomic_DNA"/>
</dbReference>
<proteinExistence type="predicted"/>
<evidence type="ECO:0000313" key="2">
    <source>
        <dbReference type="Proteomes" id="UP000305067"/>
    </source>
</evidence>
<accession>A0A5C3QEZ3</accession>
<evidence type="ECO:0000313" key="1">
    <source>
        <dbReference type="EMBL" id="TFK96923.1"/>
    </source>
</evidence>
<gene>
    <name evidence="1" type="ORF">BDV98DRAFT_297675</name>
</gene>
<sequence>MKFMAYNKRRVCKYNKNDHLANVQTFQSSSNSDDREALTLCGRDKVSGEMTVSYNVCVY</sequence>
<name>A0A5C3QEZ3_9AGAR</name>
<keyword evidence="2" id="KW-1185">Reference proteome</keyword>
<protein>
    <submittedName>
        <fullName evidence="1">Uncharacterized protein</fullName>
    </submittedName>
</protein>
<organism evidence="1 2">
    <name type="scientific">Pterulicium gracile</name>
    <dbReference type="NCBI Taxonomy" id="1884261"/>
    <lineage>
        <taxon>Eukaryota</taxon>
        <taxon>Fungi</taxon>
        <taxon>Dikarya</taxon>
        <taxon>Basidiomycota</taxon>
        <taxon>Agaricomycotina</taxon>
        <taxon>Agaricomycetes</taxon>
        <taxon>Agaricomycetidae</taxon>
        <taxon>Agaricales</taxon>
        <taxon>Pleurotineae</taxon>
        <taxon>Pterulaceae</taxon>
        <taxon>Pterulicium</taxon>
    </lineage>
</organism>
<dbReference type="Proteomes" id="UP000305067">
    <property type="component" value="Unassembled WGS sequence"/>
</dbReference>